<feature type="compositionally biased region" description="Polar residues" evidence="1">
    <location>
        <begin position="66"/>
        <end position="77"/>
    </location>
</feature>
<dbReference type="Proteomes" id="UP000029725">
    <property type="component" value="Unassembled WGS sequence"/>
</dbReference>
<evidence type="ECO:0000313" key="2">
    <source>
        <dbReference type="EMBL" id="KGG53244.1"/>
    </source>
</evidence>
<name>A0A098VWI5_9MICR</name>
<dbReference type="VEuPathDB" id="MicrosporidiaDB:DI09_100p80"/>
<dbReference type="GeneID" id="25257876"/>
<gene>
    <name evidence="2" type="ORF">DI09_100p80</name>
</gene>
<sequence length="305" mass="33657">MAQLSGGKISKPRRTLSNQAIKFVCEGKNENEPSSHNTGKRMSFFHHSPPQVEISGRRYSAPAVSVSENSHQQPSNQSSLKRLSSRRRASSLLGSNLSVDPCSYYRHISSDLPGPLRMRQLLIWCLQTPASFNNAKKEPFDKDSLIADLSGSEAPIQLQEDLIIKSVLEGVVDGLIKKHVQTTWYHVPIEKEVATWENYVSLLSASAASAIAGTTVVGRASLAPECDLPADIIQSELDSKRILLEFSSFLKSFSFKICSHIHEKALRFADDAYHELYTKVVKPLEPNSIGDSIGVLRALSRTVPS</sequence>
<dbReference type="Pfam" id="PF08202">
    <property type="entry name" value="MIS13"/>
    <property type="match status" value="1"/>
</dbReference>
<keyword evidence="3" id="KW-1185">Reference proteome</keyword>
<evidence type="ECO:0000313" key="3">
    <source>
        <dbReference type="Proteomes" id="UP000029725"/>
    </source>
</evidence>
<organism evidence="2 3">
    <name type="scientific">Mitosporidium daphniae</name>
    <dbReference type="NCBI Taxonomy" id="1485682"/>
    <lineage>
        <taxon>Eukaryota</taxon>
        <taxon>Fungi</taxon>
        <taxon>Fungi incertae sedis</taxon>
        <taxon>Microsporidia</taxon>
        <taxon>Mitosporidium</taxon>
    </lineage>
</organism>
<dbReference type="PANTHER" id="PTHR14778:SF2">
    <property type="entry name" value="KINETOCHORE-ASSOCIATED PROTEIN DSN1 HOMOLOG"/>
    <property type="match status" value="1"/>
</dbReference>
<protein>
    <submittedName>
        <fullName evidence="2">Kinetochore protein Mis13</fullName>
    </submittedName>
</protein>
<dbReference type="GO" id="GO:0000444">
    <property type="term" value="C:MIS12/MIND type complex"/>
    <property type="evidence" value="ECO:0007669"/>
    <property type="project" value="InterPro"/>
</dbReference>
<dbReference type="GO" id="GO:0051301">
    <property type="term" value="P:cell division"/>
    <property type="evidence" value="ECO:0007669"/>
    <property type="project" value="InterPro"/>
</dbReference>
<evidence type="ECO:0000256" key="1">
    <source>
        <dbReference type="SAM" id="MobiDB-lite"/>
    </source>
</evidence>
<dbReference type="HOGENOM" id="CLU_912428_0_0_1"/>
<reference evidence="2 3" key="1">
    <citation type="submission" date="2014-04" db="EMBL/GenBank/DDBJ databases">
        <title>A new species of microsporidia sheds light on the evolution of extreme parasitism.</title>
        <authorList>
            <person name="Haag K.L."/>
            <person name="James T.Y."/>
            <person name="Larsson R."/>
            <person name="Schaer T.M."/>
            <person name="Refardt D."/>
            <person name="Pombert J.-F."/>
            <person name="Ebert D."/>
        </authorList>
    </citation>
    <scope>NUCLEOTIDE SEQUENCE [LARGE SCALE GENOMIC DNA]</scope>
    <source>
        <strain evidence="2 3">UGP3</strain>
        <tissue evidence="2">Spores</tissue>
    </source>
</reference>
<feature type="region of interest" description="Disordered" evidence="1">
    <location>
        <begin position="59"/>
        <end position="85"/>
    </location>
</feature>
<dbReference type="OrthoDB" id="3364649at2759"/>
<dbReference type="EMBL" id="JMKJ01000001">
    <property type="protein sequence ID" value="KGG53244.1"/>
    <property type="molecule type" value="Genomic_DNA"/>
</dbReference>
<accession>A0A098VWI5</accession>
<dbReference type="GO" id="GO:0007059">
    <property type="term" value="P:chromosome segregation"/>
    <property type="evidence" value="ECO:0007669"/>
    <property type="project" value="InterPro"/>
</dbReference>
<dbReference type="PANTHER" id="PTHR14778">
    <property type="entry name" value="KINETOCHORE-ASSOCIATED PROTEIN DSN1 HOMOLOG"/>
    <property type="match status" value="1"/>
</dbReference>
<proteinExistence type="predicted"/>
<feature type="region of interest" description="Disordered" evidence="1">
    <location>
        <begin position="27"/>
        <end position="47"/>
    </location>
</feature>
<dbReference type="AlphaFoldDB" id="A0A098VWI5"/>
<comment type="caution">
    <text evidence="2">The sequence shown here is derived from an EMBL/GenBank/DDBJ whole genome shotgun (WGS) entry which is preliminary data.</text>
</comment>
<dbReference type="RefSeq" id="XP_013239680.1">
    <property type="nucleotide sequence ID" value="XM_013384226.1"/>
</dbReference>
<dbReference type="InterPro" id="IPR013218">
    <property type="entry name" value="Dsn1/Mis13"/>
</dbReference>